<comment type="similarity">
    <text evidence="1">Belongs to the peptidase S1B family.</text>
</comment>
<comment type="PTM">
    <text evidence="1">The full-lengh TYSND1 is the active the proteolytic processing of PTS1- and PTS2-proteins and in self-cleavage, and intermolecular self-cleavage of TYSND1 down-regulates its protease activity.</text>
</comment>
<dbReference type="Gene3D" id="2.40.10.10">
    <property type="entry name" value="Trypsin-like serine proteases"/>
    <property type="match status" value="2"/>
</dbReference>
<keyword evidence="1" id="KW-0720">Serine protease</keyword>
<dbReference type="PANTHER" id="PTHR21004">
    <property type="entry name" value="SERINE PROTEASE-RELATED"/>
    <property type="match status" value="1"/>
</dbReference>
<dbReference type="GO" id="GO:0016485">
    <property type="term" value="P:protein processing"/>
    <property type="evidence" value="ECO:0007669"/>
    <property type="project" value="InterPro"/>
</dbReference>
<dbReference type="GO" id="GO:0005777">
    <property type="term" value="C:peroxisome"/>
    <property type="evidence" value="ECO:0007669"/>
    <property type="project" value="UniProtKB-SubCell"/>
</dbReference>
<keyword evidence="1" id="KW-0576">Peroxisome</keyword>
<evidence type="ECO:0000313" key="3">
    <source>
        <dbReference type="Proteomes" id="UP000075880"/>
    </source>
</evidence>
<dbReference type="InterPro" id="IPR009003">
    <property type="entry name" value="Peptidase_S1_PA"/>
</dbReference>
<keyword evidence="1" id="KW-0645">Protease</keyword>
<dbReference type="GO" id="GO:0031998">
    <property type="term" value="P:regulation of fatty acid beta-oxidation"/>
    <property type="evidence" value="ECO:0007669"/>
    <property type="project" value="TreeGrafter"/>
</dbReference>
<accession>A0AAG5DBB3</accession>
<dbReference type="GO" id="GO:0004252">
    <property type="term" value="F:serine-type endopeptidase activity"/>
    <property type="evidence" value="ECO:0007669"/>
    <property type="project" value="InterPro"/>
</dbReference>
<dbReference type="Pfam" id="PF13365">
    <property type="entry name" value="Trypsin_2"/>
    <property type="match status" value="1"/>
</dbReference>
<keyword evidence="1" id="KW-0378">Hydrolase</keyword>
<dbReference type="Proteomes" id="UP000075880">
    <property type="component" value="Unassembled WGS sequence"/>
</dbReference>
<sequence>MKIPTFPNHGTVFYTSGGHKESAFFLNNELIIVSGLIFCDNEALTKNITNSVRQCPVIELNKCDKLKAVAELDFRVIRKSKGGLEESAARACTIVHSVRVKNCLENVLNGLHVFVDGDSKPVQRYSSLYASIVILSTDVTSAPSWEQIKPIFNRWKPVNTESANILDKVIAVSTPFGNESFYNTVNVGHITNIFGDNDCLLLLDIHLSFGCQGGAIYDRNMKIKGFLVGTTFVHRNENVSFPLAINIDEILSITSSGRNLCRSQAIPFPVQAFRSVCMIDSQGCWGTGCAFELNSKYYIISCSHVIATNNITCTFNDRTITGPRLIYKNPTFDSAYDIALMEASFEEAQRSNWFCRLANYIPSVGQRLYAVGFPVFKSLAMGSNFKPSIMPGRVTKYSEGILFTDCSVQYGQSGGPVFDEDGHLIAIAVSNFKSSLDDRIYPFHNMCVPVKDIYSTLVQYSQTNDVSSLNRLQADRIVKSKWKLQPPMILNKL</sequence>
<dbReference type="AlphaFoldDB" id="A0AAG5DBB3"/>
<protein>
    <recommendedName>
        <fullName evidence="1">Peroxisomal leader peptide-processing protease</fullName>
        <ecNumber evidence="1">3.4.21.-</ecNumber>
    </recommendedName>
</protein>
<dbReference type="EnsemblMetazoa" id="ENSAATROPT008951">
    <property type="protein sequence ID" value="ENSAATROPP008084"/>
    <property type="gene ID" value="ENSAATROPG007290"/>
</dbReference>
<comment type="subcellular location">
    <subcellularLocation>
        <location evidence="1">Peroxisome</location>
    </subcellularLocation>
</comment>
<dbReference type="InterPro" id="IPR043504">
    <property type="entry name" value="Peptidase_S1_PA_chymotrypsin"/>
</dbReference>
<dbReference type="SUPFAM" id="SSF50494">
    <property type="entry name" value="Trypsin-like serine proteases"/>
    <property type="match status" value="2"/>
</dbReference>
<reference evidence="2" key="1">
    <citation type="submission" date="2024-04" db="UniProtKB">
        <authorList>
            <consortium name="EnsemblMetazoa"/>
        </authorList>
    </citation>
    <scope>IDENTIFICATION</scope>
    <source>
        <strain evidence="2">EBRO</strain>
    </source>
</reference>
<proteinExistence type="inferred from homology"/>
<comment type="function">
    <text evidence="1">Peroxisomal protease that mediates both the removal of the leader peptide from proteins containing a PTS2 target sequence and processes several PTS1-containing proteins. Catalyzes the processing of PTS1-proteins involved in the peroxisomal beta-oxidation of fatty acids.</text>
</comment>
<dbReference type="PANTHER" id="PTHR21004:SF0">
    <property type="entry name" value="PEROXISOMAL LEADER PEPTIDE-PROCESSING PROTEASE"/>
    <property type="match status" value="1"/>
</dbReference>
<organism evidence="2 3">
    <name type="scientific">Anopheles atroparvus</name>
    <name type="common">European mosquito</name>
    <dbReference type="NCBI Taxonomy" id="41427"/>
    <lineage>
        <taxon>Eukaryota</taxon>
        <taxon>Metazoa</taxon>
        <taxon>Ecdysozoa</taxon>
        <taxon>Arthropoda</taxon>
        <taxon>Hexapoda</taxon>
        <taxon>Insecta</taxon>
        <taxon>Pterygota</taxon>
        <taxon>Neoptera</taxon>
        <taxon>Endopterygota</taxon>
        <taxon>Diptera</taxon>
        <taxon>Nematocera</taxon>
        <taxon>Culicoidea</taxon>
        <taxon>Culicidae</taxon>
        <taxon>Anophelinae</taxon>
        <taxon>Anopheles</taxon>
    </lineage>
</organism>
<keyword evidence="3" id="KW-1185">Reference proteome</keyword>
<dbReference type="InterPro" id="IPR039245">
    <property type="entry name" value="TYSND1/DEG15"/>
</dbReference>
<evidence type="ECO:0000313" key="2">
    <source>
        <dbReference type="EnsemblMetazoa" id="ENSAATROPP008084"/>
    </source>
</evidence>
<name>A0AAG5DBB3_ANOAO</name>
<evidence type="ECO:0000256" key="1">
    <source>
        <dbReference type="PIRNR" id="PIRNR037989"/>
    </source>
</evidence>
<dbReference type="EC" id="3.4.21.-" evidence="1"/>